<feature type="region of interest" description="Disordered" evidence="1">
    <location>
        <begin position="735"/>
        <end position="775"/>
    </location>
</feature>
<feature type="signal peptide" evidence="2">
    <location>
        <begin position="1"/>
        <end position="32"/>
    </location>
</feature>
<sequence>MNSSGIKRGLAVSAISALAVAGIPALASPASAAPGDVIQVASAGPARNGATAATEGAVVVLRTSGVVAADLKLIANDLSGVANQSQNNGNQTLAIVGTRTTVLNGATGDSNPNDGLDEITLRITATTPVGGTAAFTVFEDEDTDNAVDGGEARSQVSIQTGGVPTSLEVTPGSQTAPAGTPSSPYSVTVRDAAGRATQLLTAETIELTSTPGGVTFYRPVAGAAPVVDSTITSEEARTGTATFLASAASGQFLINLDGPGSAESTATLDVVTAATGIAAAEFDVVTEADSYAGFGDRGDAVSTPAAVDVRVDQTAVRIDIRSSAPVADARKGATVLLNLTGTGITFGGRPAGTVSTVLDQNGVGSLTITPDAGTIQVGDSIRVQGSGIDTTLTFARARLTSSAPEAQTYVAKAGGSVDITVTARDQFNLPIAGAAISAQRAGANNDAQPTARKVTDANGKATFTFTDARTTPVANTQDMVTFRAYTDAFVPETDPSINSSATIRYTAEGLGQDFTLSLDSVSANGVAYNPADTVIVPLTDGVVSTGNNGTNPIGDEVLALGVLGGDAGAPATVTVDNGGVLLREGEVLLPQGSASESIVLPASALNSIRVAGTKSGLTTVTVTSGGRTKTAQFTVGSSSAAAARNVSVSGPGEVPAKTQQITFTAVVTDAFGNGVAGVPANALNVQVSGPGELQDSDAVTNAQGQLNLNVRTDDNAVGAITIRVQGYPSYGQFGAAANQENSGSPAGGAQGLPVSSDEAEATTTVLPGDTTPGDDPVRIKINAGIDGVSQGKYDVITVTARRAGADANVRLFRVKDGVAKRVKQKVLGEDGVAKFKRADLNGNKSTRYYAIVGKTIVNFADTTKNIWVK</sequence>
<dbReference type="RefSeq" id="WP_154613960.1">
    <property type="nucleotide sequence ID" value="NZ_CP053660.1"/>
</dbReference>
<dbReference type="InterPro" id="IPR013783">
    <property type="entry name" value="Ig-like_fold"/>
</dbReference>
<accession>A0A6I3J9M7</accession>
<gene>
    <name evidence="3" type="ORF">GGQ22_04045</name>
</gene>
<evidence type="ECO:0000313" key="3">
    <source>
        <dbReference type="EMBL" id="MTB94248.1"/>
    </source>
</evidence>
<dbReference type="Gene3D" id="2.60.40.10">
    <property type="entry name" value="Immunoglobulins"/>
    <property type="match status" value="2"/>
</dbReference>
<reference evidence="3 4" key="1">
    <citation type="submission" date="2019-10" db="EMBL/GenBank/DDBJ databases">
        <title>Nocardioides novel species isolated from the excrement of Marmot.</title>
        <authorList>
            <person name="Zhang G."/>
        </authorList>
    </citation>
    <scope>NUCLEOTIDE SEQUENCE [LARGE SCALE GENOMIC DNA]</scope>
    <source>
        <strain evidence="4">zg-579</strain>
    </source>
</reference>
<comment type="caution">
    <text evidence="3">The sequence shown here is derived from an EMBL/GenBank/DDBJ whole genome shotgun (WGS) entry which is preliminary data.</text>
</comment>
<evidence type="ECO:0000313" key="4">
    <source>
        <dbReference type="Proteomes" id="UP000433406"/>
    </source>
</evidence>
<keyword evidence="2" id="KW-0732">Signal</keyword>
<dbReference type="InterPro" id="IPR008964">
    <property type="entry name" value="Invasin/intimin_cell_adhesion"/>
</dbReference>
<dbReference type="Proteomes" id="UP000433406">
    <property type="component" value="Unassembled WGS sequence"/>
</dbReference>
<evidence type="ECO:0008006" key="5">
    <source>
        <dbReference type="Google" id="ProtNLM"/>
    </source>
</evidence>
<evidence type="ECO:0000256" key="1">
    <source>
        <dbReference type="SAM" id="MobiDB-lite"/>
    </source>
</evidence>
<dbReference type="AlphaFoldDB" id="A0A6I3J9M7"/>
<evidence type="ECO:0000256" key="2">
    <source>
        <dbReference type="SAM" id="SignalP"/>
    </source>
</evidence>
<feature type="chain" id="PRO_5043501361" description="Big-1 domain-containing protein" evidence="2">
    <location>
        <begin position="33"/>
        <end position="869"/>
    </location>
</feature>
<dbReference type="SUPFAM" id="SSF49373">
    <property type="entry name" value="Invasin/intimin cell-adhesion fragments"/>
    <property type="match status" value="2"/>
</dbReference>
<name>A0A6I3J9M7_9ACTN</name>
<dbReference type="GO" id="GO:0005975">
    <property type="term" value="P:carbohydrate metabolic process"/>
    <property type="evidence" value="ECO:0007669"/>
    <property type="project" value="UniProtKB-ARBA"/>
</dbReference>
<protein>
    <recommendedName>
        <fullName evidence="5">Big-1 domain-containing protein</fullName>
    </recommendedName>
</protein>
<dbReference type="EMBL" id="WLCI01000003">
    <property type="protein sequence ID" value="MTB94248.1"/>
    <property type="molecule type" value="Genomic_DNA"/>
</dbReference>
<keyword evidence="4" id="KW-1185">Reference proteome</keyword>
<organism evidence="3 4">
    <name type="scientific">Nocardioides marmotae</name>
    <dbReference type="NCBI Taxonomy" id="2663857"/>
    <lineage>
        <taxon>Bacteria</taxon>
        <taxon>Bacillati</taxon>
        <taxon>Actinomycetota</taxon>
        <taxon>Actinomycetes</taxon>
        <taxon>Propionibacteriales</taxon>
        <taxon>Nocardioidaceae</taxon>
        <taxon>Nocardioides</taxon>
    </lineage>
</organism>
<proteinExistence type="predicted"/>
<feature type="region of interest" description="Disordered" evidence="1">
    <location>
        <begin position="161"/>
        <end position="184"/>
    </location>
</feature>